<gene>
    <name evidence="1" type="ORF">TCLT_LOCUS1574</name>
</gene>
<evidence type="ECO:0000313" key="1">
    <source>
        <dbReference type="EMBL" id="VDM97087.1"/>
    </source>
</evidence>
<dbReference type="EMBL" id="UYYF01000215">
    <property type="protein sequence ID" value="VDM97087.1"/>
    <property type="molecule type" value="Genomic_DNA"/>
</dbReference>
<evidence type="ECO:0000313" key="2">
    <source>
        <dbReference type="Proteomes" id="UP000276776"/>
    </source>
</evidence>
<dbReference type="Pfam" id="PF20180">
    <property type="entry name" value="UQCC2_CBP6"/>
    <property type="match status" value="1"/>
</dbReference>
<keyword evidence="2" id="KW-1185">Reference proteome</keyword>
<dbReference type="WBParaSite" id="TCLT_0000157301-mRNA-1">
    <property type="protein sequence ID" value="TCLT_0000157301-mRNA-1"/>
    <property type="gene ID" value="TCLT_0000157301"/>
</dbReference>
<dbReference type="OrthoDB" id="16290at2759"/>
<proteinExistence type="predicted"/>
<reference evidence="1 2" key="2">
    <citation type="submission" date="2018-11" db="EMBL/GenBank/DDBJ databases">
        <authorList>
            <consortium name="Pathogen Informatics"/>
        </authorList>
    </citation>
    <scope>NUCLEOTIDE SEQUENCE [LARGE SCALE GENOMIC DNA]</scope>
</reference>
<dbReference type="AlphaFoldDB" id="A0A0N5CN30"/>
<reference evidence="3" key="1">
    <citation type="submission" date="2017-02" db="UniProtKB">
        <authorList>
            <consortium name="WormBaseParasite"/>
        </authorList>
    </citation>
    <scope>IDENTIFICATION</scope>
</reference>
<accession>A0A0N5CN30</accession>
<evidence type="ECO:0000313" key="3">
    <source>
        <dbReference type="WBParaSite" id="TCLT_0000157301-mRNA-1"/>
    </source>
</evidence>
<name>A0A0N5CN30_THECL</name>
<protein>
    <submittedName>
        <fullName evidence="3">Ubiquinol-cytochrome-c reductase complex assembly factor 2</fullName>
    </submittedName>
</protein>
<sequence>MAASRFYKRFLRLANCWPLEHEVSRPVERNASVFLKNEIERIFRKERNPFNDDLCERRLRSLEQLVSNIHLQNLPCKYKAGAMALPLKQLRKINSTQGRFVLGLESNLTQGDENEKTFIDKLYLKMKARAQRKELLKSSALEFFELDNSISPLHSKKLANQKIVSS</sequence>
<dbReference type="Proteomes" id="UP000276776">
    <property type="component" value="Unassembled WGS sequence"/>
</dbReference>
<organism evidence="3">
    <name type="scientific">Thelazia callipaeda</name>
    <name type="common">Oriental eyeworm</name>
    <name type="synonym">Parasitic nematode</name>
    <dbReference type="NCBI Taxonomy" id="103827"/>
    <lineage>
        <taxon>Eukaryota</taxon>
        <taxon>Metazoa</taxon>
        <taxon>Ecdysozoa</taxon>
        <taxon>Nematoda</taxon>
        <taxon>Chromadorea</taxon>
        <taxon>Rhabditida</taxon>
        <taxon>Spirurina</taxon>
        <taxon>Spiruromorpha</taxon>
        <taxon>Thelazioidea</taxon>
        <taxon>Thelaziidae</taxon>
        <taxon>Thelazia</taxon>
    </lineage>
</organism>
<dbReference type="OMA" id="YKQYVRI"/>